<feature type="domain" description="ArsA/GET3 Anion-transporting ATPase-like" evidence="4">
    <location>
        <begin position="3"/>
        <end position="298"/>
    </location>
</feature>
<gene>
    <name evidence="6" type="ORF">POL68_06785</name>
</gene>
<dbReference type="Gene3D" id="3.40.50.300">
    <property type="entry name" value="P-loop containing nucleotide triphosphate hydrolases"/>
    <property type="match status" value="1"/>
</dbReference>
<dbReference type="NCBIfam" id="TIGR00345">
    <property type="entry name" value="GET3_arsA_TRC40"/>
    <property type="match status" value="1"/>
</dbReference>
<comment type="catalytic activity">
    <reaction evidence="2">
        <text>arsenite(in) + ATP + H2O = arsenite(out) + ADP + phosphate + H(+)</text>
        <dbReference type="Rhea" id="RHEA:11348"/>
        <dbReference type="ChEBI" id="CHEBI:15377"/>
        <dbReference type="ChEBI" id="CHEBI:15378"/>
        <dbReference type="ChEBI" id="CHEBI:29242"/>
        <dbReference type="ChEBI" id="CHEBI:30616"/>
        <dbReference type="ChEBI" id="CHEBI:43474"/>
        <dbReference type="ChEBI" id="CHEBI:456216"/>
        <dbReference type="EC" id="7.3.2.7"/>
    </reaction>
</comment>
<dbReference type="InterPro" id="IPR027417">
    <property type="entry name" value="P-loop_NTPase"/>
</dbReference>
<evidence type="ECO:0000256" key="2">
    <source>
        <dbReference type="ARBA" id="ARBA00052296"/>
    </source>
</evidence>
<dbReference type="PANTHER" id="PTHR10803:SF3">
    <property type="entry name" value="ATPASE GET3"/>
    <property type="match status" value="1"/>
</dbReference>
<dbReference type="RefSeq" id="WP_272135741.1">
    <property type="nucleotide sequence ID" value="NZ_JAQNDM010000002.1"/>
</dbReference>
<dbReference type="SUPFAM" id="SSF52540">
    <property type="entry name" value="P-loop containing nucleoside triphosphate hydrolases"/>
    <property type="match status" value="1"/>
</dbReference>
<dbReference type="EMBL" id="JAQNDM010000002">
    <property type="protein sequence ID" value="MDC0708170.1"/>
    <property type="molecule type" value="Genomic_DNA"/>
</dbReference>
<dbReference type="Pfam" id="PF17886">
    <property type="entry name" value="ArsA_HSP20"/>
    <property type="match status" value="1"/>
</dbReference>
<keyword evidence="7" id="KW-1185">Reference proteome</keyword>
<dbReference type="InterPro" id="IPR008978">
    <property type="entry name" value="HSP20-like_chaperone"/>
</dbReference>
<sequence length="388" mass="42019">MARIILVSGKGGAGKTTVAAATGLAASRRGIRTLILSFDQSRSLSGSFGIEAPLFATQGGPVRVNDHLHLQEIDAQEELRHGWNGLHAYVAALTGSGGLDSVAAVEVAIPPGLEELVTLLRLGEHIREQRYELIVVDCPSTAGALRFVGSTSAMSWYFRKQLGQDHRKTQRARPSAADGGETGAVREVRDKLVIVDALLHNPEVTTLRLVTTADKIAVQETQRAYTSFSLYGIATDSLVINGLLPEQEGALADQYLAQQLQVEKLQGLFAPLPMVKIPLHAGEVVGEGQLEAFANLLYAGEDPARVMAVQPALGITKDAVDVYRFEVKLPFVSKEEIELFRRGEELVIRVGAFRRNILLPKMVALAPTEGARMEGDRLIVSFRQERGG</sequence>
<evidence type="ECO:0000313" key="6">
    <source>
        <dbReference type="EMBL" id="MDC0708170.1"/>
    </source>
</evidence>
<dbReference type="PANTHER" id="PTHR10803">
    <property type="entry name" value="ARSENICAL PUMP-DRIVING ATPASE ARSENITE-TRANSLOCATING ATPASE"/>
    <property type="match status" value="1"/>
</dbReference>
<dbReference type="InterPro" id="IPR040612">
    <property type="entry name" value="ArsA_HSP20-like"/>
</dbReference>
<evidence type="ECO:0000313" key="7">
    <source>
        <dbReference type="Proteomes" id="UP001221838"/>
    </source>
</evidence>
<evidence type="ECO:0000259" key="5">
    <source>
        <dbReference type="Pfam" id="PF17886"/>
    </source>
</evidence>
<comment type="similarity">
    <text evidence="1">Belongs to the arsA ATPase family.</text>
</comment>
<evidence type="ECO:0000256" key="1">
    <source>
        <dbReference type="ARBA" id="ARBA00011040"/>
    </source>
</evidence>
<comment type="caution">
    <text evidence="6">The sequence shown here is derived from an EMBL/GenBank/DDBJ whole genome shotgun (WGS) entry which is preliminary data.</text>
</comment>
<accession>A0ABT5D508</accession>
<dbReference type="Pfam" id="PF02374">
    <property type="entry name" value="ArsA_ATPase"/>
    <property type="match status" value="1"/>
</dbReference>
<proteinExistence type="inferred from homology"/>
<organism evidence="6 7">
    <name type="scientific">Stigmatella ashevillensis</name>
    <dbReference type="NCBI Taxonomy" id="2995309"/>
    <lineage>
        <taxon>Bacteria</taxon>
        <taxon>Pseudomonadati</taxon>
        <taxon>Myxococcota</taxon>
        <taxon>Myxococcia</taxon>
        <taxon>Myxococcales</taxon>
        <taxon>Cystobacterineae</taxon>
        <taxon>Archangiaceae</taxon>
        <taxon>Stigmatella</taxon>
    </lineage>
</organism>
<dbReference type="EC" id="7.3.2.7" evidence="3"/>
<dbReference type="InterPro" id="IPR016300">
    <property type="entry name" value="ATPase_ArsA/GET3"/>
</dbReference>
<name>A0ABT5D508_9BACT</name>
<evidence type="ECO:0000256" key="3">
    <source>
        <dbReference type="ARBA" id="ARBA00066752"/>
    </source>
</evidence>
<dbReference type="InterPro" id="IPR025723">
    <property type="entry name" value="ArsA/GET3_ATPase-like"/>
</dbReference>
<evidence type="ECO:0000259" key="4">
    <source>
        <dbReference type="Pfam" id="PF02374"/>
    </source>
</evidence>
<dbReference type="CDD" id="cd02035">
    <property type="entry name" value="ArsA"/>
    <property type="match status" value="1"/>
</dbReference>
<reference evidence="6 7" key="1">
    <citation type="submission" date="2022-11" db="EMBL/GenBank/DDBJ databases">
        <title>Minimal conservation of predation-associated metabolite biosynthetic gene clusters underscores biosynthetic potential of Myxococcota including descriptions for ten novel species: Archangium lansinium sp. nov., Myxococcus landrumus sp. nov., Nannocystis bai.</title>
        <authorList>
            <person name="Ahearne A."/>
            <person name="Stevens C."/>
            <person name="Dowd S."/>
        </authorList>
    </citation>
    <scope>NUCLEOTIDE SEQUENCE [LARGE SCALE GENOMIC DNA]</scope>
    <source>
        <strain evidence="6 7">NCWAL01</strain>
    </source>
</reference>
<protein>
    <recommendedName>
        <fullName evidence="3">arsenite-transporting ATPase</fullName>
        <ecNumber evidence="3">7.3.2.7</ecNumber>
    </recommendedName>
</protein>
<dbReference type="Proteomes" id="UP001221838">
    <property type="component" value="Unassembled WGS sequence"/>
</dbReference>
<feature type="domain" description="ArsA HSP20-like" evidence="5">
    <location>
        <begin position="322"/>
        <end position="382"/>
    </location>
</feature>
<dbReference type="Gene3D" id="2.60.40.790">
    <property type="match status" value="1"/>
</dbReference>